<dbReference type="InterPro" id="IPR011990">
    <property type="entry name" value="TPR-like_helical_dom_sf"/>
</dbReference>
<comment type="similarity">
    <text evidence="2">Belongs to the SusD family.</text>
</comment>
<dbReference type="SUPFAM" id="SSF48452">
    <property type="entry name" value="TPR-like"/>
    <property type="match status" value="1"/>
</dbReference>
<dbReference type="Pfam" id="PF07980">
    <property type="entry name" value="SusD_RagB"/>
    <property type="match status" value="1"/>
</dbReference>
<dbReference type="Proteomes" id="UP000199310">
    <property type="component" value="Unassembled WGS sequence"/>
</dbReference>
<name>A0A1I0SCJ6_9BACT</name>
<comment type="subcellular location">
    <subcellularLocation>
        <location evidence="1">Cell outer membrane</location>
    </subcellularLocation>
</comment>
<evidence type="ECO:0000256" key="4">
    <source>
        <dbReference type="ARBA" id="ARBA00023136"/>
    </source>
</evidence>
<dbReference type="RefSeq" id="WP_089904476.1">
    <property type="nucleotide sequence ID" value="NZ_FOJG01000002.1"/>
</dbReference>
<dbReference type="AlphaFoldDB" id="A0A1I0SCJ6"/>
<dbReference type="Gene3D" id="1.25.40.390">
    <property type="match status" value="1"/>
</dbReference>
<dbReference type="PROSITE" id="PS51257">
    <property type="entry name" value="PROKAR_LIPOPROTEIN"/>
    <property type="match status" value="1"/>
</dbReference>
<gene>
    <name evidence="7" type="ORF">SAMN04488122_6266</name>
</gene>
<sequence length="585" mass="66422">MKKAVYLLLLLAIVSCKKDLNLKPFDKLSPDNAFNTEADLQLYATSFYKILPDGNAIIRGDVMSDYMAGKDVNTFIQPNAYSAVQSSGWSWGDLRNINYFLEHYSQANVADEAKNHYAGIARFFRAMFYFEKVKRFGDVPWYDKTMGINDPELYKARDPRAMVMDKVLADLDFACANIRNKKDNTCSQITRWVALAYKSRVCLFEGTYRKHRTDAGASGYATWLNAAVSAAEEVMKSGQYTLNIGGDAAMNYRNLFINETPAANEIILAYVCNKSLRVFNDANWFFTSATYGNRISLVKSFTDMYLNLDGTRFTDKAGYDQLPFNEEVKNRDLRLQQTIRMGKYSRDGQIAPPDFTYTYTGYQPLKFTVDSKATDGVAENNNSVPIIRYAEVLLNEAEAKAELGMMNAEVWNSTIKLLRTRAGLKNTDLPVTADPYLVDYFNNDKDIKAEARVTDAALLEIRRERSVELVLEGFRFYDLVRWGLGPLLLKPYTGLYVPAMDVLMDLNEDGKPDVSFVKKTPATKVPGVYYFLIDDDQTKLSGGTSGNLIWLTNIAREWKDYKYLYPIPFNETKLNPALGQNPGWK</sequence>
<dbReference type="STRING" id="29529.SAMN04488122_6266"/>
<evidence type="ECO:0000256" key="3">
    <source>
        <dbReference type="ARBA" id="ARBA00022729"/>
    </source>
</evidence>
<organism evidence="7 8">
    <name type="scientific">Chitinophaga arvensicola</name>
    <dbReference type="NCBI Taxonomy" id="29529"/>
    <lineage>
        <taxon>Bacteria</taxon>
        <taxon>Pseudomonadati</taxon>
        <taxon>Bacteroidota</taxon>
        <taxon>Chitinophagia</taxon>
        <taxon>Chitinophagales</taxon>
        <taxon>Chitinophagaceae</taxon>
        <taxon>Chitinophaga</taxon>
    </lineage>
</organism>
<keyword evidence="3" id="KW-0732">Signal</keyword>
<evidence type="ECO:0000313" key="8">
    <source>
        <dbReference type="Proteomes" id="UP000199310"/>
    </source>
</evidence>
<evidence type="ECO:0000256" key="1">
    <source>
        <dbReference type="ARBA" id="ARBA00004442"/>
    </source>
</evidence>
<keyword evidence="8" id="KW-1185">Reference proteome</keyword>
<dbReference type="OrthoDB" id="5694214at2"/>
<feature type="domain" description="RagB/SusD" evidence="6">
    <location>
        <begin position="292"/>
        <end position="584"/>
    </location>
</feature>
<dbReference type="GO" id="GO:0009279">
    <property type="term" value="C:cell outer membrane"/>
    <property type="evidence" value="ECO:0007669"/>
    <property type="project" value="UniProtKB-SubCell"/>
</dbReference>
<evidence type="ECO:0000259" key="6">
    <source>
        <dbReference type="Pfam" id="PF07980"/>
    </source>
</evidence>
<evidence type="ECO:0000256" key="2">
    <source>
        <dbReference type="ARBA" id="ARBA00006275"/>
    </source>
</evidence>
<keyword evidence="5" id="KW-0998">Cell outer membrane</keyword>
<protein>
    <submittedName>
        <fullName evidence="7">Starch-binding associating with outer membrane</fullName>
    </submittedName>
</protein>
<keyword evidence="4" id="KW-0472">Membrane</keyword>
<proteinExistence type="inferred from homology"/>
<dbReference type="EMBL" id="FOJG01000002">
    <property type="protein sequence ID" value="SEW54971.1"/>
    <property type="molecule type" value="Genomic_DNA"/>
</dbReference>
<evidence type="ECO:0000313" key="7">
    <source>
        <dbReference type="EMBL" id="SEW54971.1"/>
    </source>
</evidence>
<dbReference type="InterPro" id="IPR012944">
    <property type="entry name" value="SusD_RagB_dom"/>
</dbReference>
<dbReference type="InterPro" id="IPR041662">
    <property type="entry name" value="SusD-like_2"/>
</dbReference>
<reference evidence="8" key="1">
    <citation type="submission" date="2016-10" db="EMBL/GenBank/DDBJ databases">
        <authorList>
            <person name="Varghese N."/>
            <person name="Submissions S."/>
        </authorList>
    </citation>
    <scope>NUCLEOTIDE SEQUENCE [LARGE SCALE GENOMIC DNA]</scope>
    <source>
        <strain evidence="8">DSM 3695</strain>
    </source>
</reference>
<accession>A0A1I0SCJ6</accession>
<evidence type="ECO:0000256" key="5">
    <source>
        <dbReference type="ARBA" id="ARBA00023237"/>
    </source>
</evidence>
<dbReference type="Pfam" id="PF12771">
    <property type="entry name" value="SusD-like_2"/>
    <property type="match status" value="1"/>
</dbReference>